<dbReference type="Proteomes" id="UP001279410">
    <property type="component" value="Unassembled WGS sequence"/>
</dbReference>
<organism evidence="1 2">
    <name type="scientific">Lates japonicus</name>
    <name type="common">Japanese lates</name>
    <dbReference type="NCBI Taxonomy" id="270547"/>
    <lineage>
        <taxon>Eukaryota</taxon>
        <taxon>Metazoa</taxon>
        <taxon>Chordata</taxon>
        <taxon>Craniata</taxon>
        <taxon>Vertebrata</taxon>
        <taxon>Euteleostomi</taxon>
        <taxon>Actinopterygii</taxon>
        <taxon>Neopterygii</taxon>
        <taxon>Teleostei</taxon>
        <taxon>Neoteleostei</taxon>
        <taxon>Acanthomorphata</taxon>
        <taxon>Carangaria</taxon>
        <taxon>Carangaria incertae sedis</taxon>
        <taxon>Centropomidae</taxon>
        <taxon>Lates</taxon>
    </lineage>
</organism>
<reference evidence="1" key="1">
    <citation type="submission" date="2022-08" db="EMBL/GenBank/DDBJ databases">
        <title>Genome sequencing of akame (Lates japonicus).</title>
        <authorList>
            <person name="Hashiguchi Y."/>
            <person name="Takahashi H."/>
        </authorList>
    </citation>
    <scope>NUCLEOTIDE SEQUENCE</scope>
    <source>
        <strain evidence="1">Kochi</strain>
    </source>
</reference>
<dbReference type="EMBL" id="BRZM01000028">
    <property type="protein sequence ID" value="GLD57027.1"/>
    <property type="molecule type" value="Genomic_DNA"/>
</dbReference>
<accession>A0AAD3MLB4</accession>
<comment type="caution">
    <text evidence="1">The sequence shown here is derived from an EMBL/GenBank/DDBJ whole genome shotgun (WGS) entry which is preliminary data.</text>
</comment>
<evidence type="ECO:0000313" key="1">
    <source>
        <dbReference type="EMBL" id="GLD57027.1"/>
    </source>
</evidence>
<keyword evidence="2" id="KW-1185">Reference proteome</keyword>
<protein>
    <submittedName>
        <fullName evidence="1">Uncharacterized protein</fullName>
    </submittedName>
</protein>
<sequence>MAVGIKRQRAKENKTQTDDNVVSLKKLLLTINFDSKVKGLTPIPAVVQSAPETGLQKKDSADPEDGVSYASVSYTMKTDSKAQVRKHVGVNGSCSM</sequence>
<name>A0AAD3MLB4_LATJO</name>
<proteinExistence type="predicted"/>
<evidence type="ECO:0000313" key="2">
    <source>
        <dbReference type="Proteomes" id="UP001279410"/>
    </source>
</evidence>
<dbReference type="AlphaFoldDB" id="A0AAD3MLB4"/>
<gene>
    <name evidence="1" type="ORF">AKAME5_000930200</name>
</gene>